<reference evidence="2" key="1">
    <citation type="submission" date="2022-11" db="UniProtKB">
        <authorList>
            <consortium name="WormBaseParasite"/>
        </authorList>
    </citation>
    <scope>IDENTIFICATION</scope>
</reference>
<dbReference type="WBParaSite" id="nRc.2.0.1.t12458-RA">
    <property type="protein sequence ID" value="nRc.2.0.1.t12458-RA"/>
    <property type="gene ID" value="nRc.2.0.1.g12458"/>
</dbReference>
<accession>A0A915IF85</accession>
<proteinExistence type="predicted"/>
<sequence>MVHLRKLFQTFMVNAFLKIIYCGLNHSFEELIEDQLPDDGNMTFIRPVRGVDKYTNTIRFNIPDLTVMHKFGFSMNERDLTPDEMKRHLSDMMVVEKHGDKHSITLKNDEKRAGGEENENSEKYGAALSVGTKFGIDANAEFIKKEGHRWENANTSTLEQLSDMNSDDRNHVKYEFVGSKLVPKAVKVALLHKNDLKKDVSISYKPADTFQELKKDFDEYK</sequence>
<dbReference type="AlphaFoldDB" id="A0A915IF85"/>
<organism evidence="1 2">
    <name type="scientific">Romanomermis culicivorax</name>
    <name type="common">Nematode worm</name>
    <dbReference type="NCBI Taxonomy" id="13658"/>
    <lineage>
        <taxon>Eukaryota</taxon>
        <taxon>Metazoa</taxon>
        <taxon>Ecdysozoa</taxon>
        <taxon>Nematoda</taxon>
        <taxon>Enoplea</taxon>
        <taxon>Dorylaimia</taxon>
        <taxon>Mermithida</taxon>
        <taxon>Mermithoidea</taxon>
        <taxon>Mermithidae</taxon>
        <taxon>Romanomermis</taxon>
    </lineage>
</organism>
<evidence type="ECO:0000313" key="2">
    <source>
        <dbReference type="WBParaSite" id="nRc.2.0.1.t12458-RA"/>
    </source>
</evidence>
<dbReference type="Proteomes" id="UP000887565">
    <property type="component" value="Unplaced"/>
</dbReference>
<keyword evidence="1" id="KW-1185">Reference proteome</keyword>
<protein>
    <submittedName>
        <fullName evidence="2">Uncharacterized protein</fullName>
    </submittedName>
</protein>
<name>A0A915IF85_ROMCU</name>
<evidence type="ECO:0000313" key="1">
    <source>
        <dbReference type="Proteomes" id="UP000887565"/>
    </source>
</evidence>